<dbReference type="SUPFAM" id="SSF56176">
    <property type="entry name" value="FAD-binding/transporter-associated domain-like"/>
    <property type="match status" value="1"/>
</dbReference>
<keyword evidence="3" id="KW-0274">FAD</keyword>
<evidence type="ECO:0000256" key="3">
    <source>
        <dbReference type="ARBA" id="ARBA00022827"/>
    </source>
</evidence>
<dbReference type="PANTHER" id="PTHR42934">
    <property type="entry name" value="GLYCOLATE OXIDASE SUBUNIT GLCD"/>
    <property type="match status" value="1"/>
</dbReference>
<dbReference type="Gene3D" id="1.10.45.10">
    <property type="entry name" value="Vanillyl-alcohol Oxidase, Chain A, domain 4"/>
    <property type="match status" value="1"/>
</dbReference>
<gene>
    <name evidence="6" type="ORF">GCM10009836_29190</name>
</gene>
<dbReference type="InterPro" id="IPR004113">
    <property type="entry name" value="FAD-bd_oxidored_4_C"/>
</dbReference>
<dbReference type="SUPFAM" id="SSF55103">
    <property type="entry name" value="FAD-linked oxidases, C-terminal domain"/>
    <property type="match status" value="1"/>
</dbReference>
<evidence type="ECO:0000313" key="6">
    <source>
        <dbReference type="EMBL" id="GAA1847729.1"/>
    </source>
</evidence>
<dbReference type="InterPro" id="IPR036318">
    <property type="entry name" value="FAD-bd_PCMH-like_sf"/>
</dbReference>
<protein>
    <submittedName>
        <fullName evidence="6">FAD-linked oxidase C-terminal domain-containing protein</fullName>
    </submittedName>
</protein>
<dbReference type="InterPro" id="IPR051914">
    <property type="entry name" value="FAD-linked_OxidoTrans_Type4"/>
</dbReference>
<comment type="caution">
    <text evidence="6">The sequence shown here is derived from an EMBL/GenBank/DDBJ whole genome shotgun (WGS) entry which is preliminary data.</text>
</comment>
<dbReference type="InterPro" id="IPR016164">
    <property type="entry name" value="FAD-linked_Oxase-like_C"/>
</dbReference>
<dbReference type="InterPro" id="IPR016171">
    <property type="entry name" value="Vanillyl_alc_oxidase_C-sub2"/>
</dbReference>
<dbReference type="InterPro" id="IPR006094">
    <property type="entry name" value="Oxid_FAD_bind_N"/>
</dbReference>
<feature type="domain" description="FAD-binding PCMH-type" evidence="5">
    <location>
        <begin position="43"/>
        <end position="222"/>
    </location>
</feature>
<evidence type="ECO:0000256" key="2">
    <source>
        <dbReference type="ARBA" id="ARBA00022630"/>
    </source>
</evidence>
<accession>A0ABN2N1L4</accession>
<evidence type="ECO:0000256" key="4">
    <source>
        <dbReference type="ARBA" id="ARBA00023002"/>
    </source>
</evidence>
<dbReference type="PROSITE" id="PS51387">
    <property type="entry name" value="FAD_PCMH"/>
    <property type="match status" value="1"/>
</dbReference>
<dbReference type="PANTHER" id="PTHR42934:SF2">
    <property type="entry name" value="GLYCOLATE OXIDASE SUBUNIT GLCD"/>
    <property type="match status" value="1"/>
</dbReference>
<proteinExistence type="predicted"/>
<dbReference type="Gene3D" id="3.30.70.2740">
    <property type="match status" value="1"/>
</dbReference>
<reference evidence="6 7" key="1">
    <citation type="journal article" date="2019" name="Int. J. Syst. Evol. Microbiol.">
        <title>The Global Catalogue of Microorganisms (GCM) 10K type strain sequencing project: providing services to taxonomists for standard genome sequencing and annotation.</title>
        <authorList>
            <consortium name="The Broad Institute Genomics Platform"/>
            <consortium name="The Broad Institute Genome Sequencing Center for Infectious Disease"/>
            <person name="Wu L."/>
            <person name="Ma J."/>
        </authorList>
    </citation>
    <scope>NUCLEOTIDE SEQUENCE [LARGE SCALE GENOMIC DNA]</scope>
    <source>
        <strain evidence="6 7">JCM 16009</strain>
    </source>
</reference>
<evidence type="ECO:0000313" key="7">
    <source>
        <dbReference type="Proteomes" id="UP001500449"/>
    </source>
</evidence>
<comment type="cofactor">
    <cofactor evidence="1">
        <name>FAD</name>
        <dbReference type="ChEBI" id="CHEBI:57692"/>
    </cofactor>
</comment>
<sequence length="464" mass="48062">MTLALTRADALRADLVLALPEGTVLTAPESREAYRHDEAEWAPSALPAAVVRPTSAEQVRDVVRVCLEHGAPVVARGAGTGLSGGANAVEGCVVVSFERMDAIVEVNTLERYAVVQPGVVNDDLRAAVAGQGLWYPPDPASSPWSTIGGNVATNAGGVCCVKYGVTRDYVLELQVVTGTGELVRVGRRTAKGVAGYDLAGLLVGSEGTLGIVTEVTVRLRPARPAEHTVVGYFGSLVAAGEAVAAVAATGVVPSALELLDQHCLAAVDEWKNMGLRADAVAILLARVDAPGSAGEAEADAVLAAFESAGASWAARSDDPQDADALFSARRLAYPALERLGPVLTEDVCVPVGAVPAMLARVEEIGRRHDVLVATIAHAGDGNLHPLLITPPGDDAARERAQRAFAEIMTAALDLGGPVTGEHGVGLLKRDGLEAELDPVVTEMHRALRRALDPHGILNPGKVVA</sequence>
<keyword evidence="7" id="KW-1185">Reference proteome</keyword>
<dbReference type="Pfam" id="PF02913">
    <property type="entry name" value="FAD-oxidase_C"/>
    <property type="match status" value="1"/>
</dbReference>
<organism evidence="6 7">
    <name type="scientific">Pseudonocardia ailaonensis</name>
    <dbReference type="NCBI Taxonomy" id="367279"/>
    <lineage>
        <taxon>Bacteria</taxon>
        <taxon>Bacillati</taxon>
        <taxon>Actinomycetota</taxon>
        <taxon>Actinomycetes</taxon>
        <taxon>Pseudonocardiales</taxon>
        <taxon>Pseudonocardiaceae</taxon>
        <taxon>Pseudonocardia</taxon>
    </lineage>
</organism>
<dbReference type="InterPro" id="IPR016166">
    <property type="entry name" value="FAD-bd_PCMH"/>
</dbReference>
<dbReference type="Gene3D" id="3.30.465.10">
    <property type="match status" value="1"/>
</dbReference>
<dbReference type="EMBL" id="BAAAQK010000006">
    <property type="protein sequence ID" value="GAA1847729.1"/>
    <property type="molecule type" value="Genomic_DNA"/>
</dbReference>
<dbReference type="InterPro" id="IPR016169">
    <property type="entry name" value="FAD-bd_PCMH_sub2"/>
</dbReference>
<evidence type="ECO:0000256" key="1">
    <source>
        <dbReference type="ARBA" id="ARBA00001974"/>
    </source>
</evidence>
<dbReference type="Pfam" id="PF01565">
    <property type="entry name" value="FAD_binding_4"/>
    <property type="match status" value="1"/>
</dbReference>
<evidence type="ECO:0000259" key="5">
    <source>
        <dbReference type="PROSITE" id="PS51387"/>
    </source>
</evidence>
<keyword evidence="4" id="KW-0560">Oxidoreductase</keyword>
<keyword evidence="2" id="KW-0285">Flavoprotein</keyword>
<dbReference type="RefSeq" id="WP_344416644.1">
    <property type="nucleotide sequence ID" value="NZ_BAAAQK010000006.1"/>
</dbReference>
<dbReference type="Proteomes" id="UP001500449">
    <property type="component" value="Unassembled WGS sequence"/>
</dbReference>
<name>A0ABN2N1L4_9PSEU</name>